<keyword evidence="3 7" id="KW-0694">RNA-binding</keyword>
<dbReference type="GO" id="GO:0006412">
    <property type="term" value="P:translation"/>
    <property type="evidence" value="ECO:0007669"/>
    <property type="project" value="UniProtKB-UniRule"/>
</dbReference>
<dbReference type="SUPFAM" id="SSF54843">
    <property type="entry name" value="Ribosomal protein L22"/>
    <property type="match status" value="1"/>
</dbReference>
<evidence type="ECO:0000256" key="8">
    <source>
        <dbReference type="RuleBase" id="RU004005"/>
    </source>
</evidence>
<comment type="subunit">
    <text evidence="7 9">Part of the 50S ribosomal subunit.</text>
</comment>
<dbReference type="CDD" id="cd00336">
    <property type="entry name" value="Ribosomal_L22"/>
    <property type="match status" value="1"/>
</dbReference>
<evidence type="ECO:0000256" key="4">
    <source>
        <dbReference type="ARBA" id="ARBA00022980"/>
    </source>
</evidence>
<evidence type="ECO:0000256" key="7">
    <source>
        <dbReference type="HAMAP-Rule" id="MF_01331"/>
    </source>
</evidence>
<evidence type="ECO:0000313" key="12">
    <source>
        <dbReference type="Proteomes" id="UP000287502"/>
    </source>
</evidence>
<evidence type="ECO:0000256" key="2">
    <source>
        <dbReference type="ARBA" id="ARBA00022730"/>
    </source>
</evidence>
<dbReference type="InterPro" id="IPR001063">
    <property type="entry name" value="Ribosomal_uL22"/>
</dbReference>
<evidence type="ECO:0000313" key="11">
    <source>
        <dbReference type="EMBL" id="QAR32783.1"/>
    </source>
</evidence>
<dbReference type="KEGG" id="gtl:EP073_05025"/>
<dbReference type="PANTHER" id="PTHR13501">
    <property type="entry name" value="CHLOROPLAST 50S RIBOSOMAL PROTEIN L22-RELATED"/>
    <property type="match status" value="1"/>
</dbReference>
<organism evidence="11 12">
    <name type="scientific">Geovibrio thiophilus</name>
    <dbReference type="NCBI Taxonomy" id="139438"/>
    <lineage>
        <taxon>Bacteria</taxon>
        <taxon>Pseudomonadati</taxon>
        <taxon>Deferribacterota</taxon>
        <taxon>Deferribacteres</taxon>
        <taxon>Deferribacterales</taxon>
        <taxon>Geovibrionaceae</taxon>
        <taxon>Geovibrio</taxon>
    </lineage>
</organism>
<evidence type="ECO:0000256" key="10">
    <source>
        <dbReference type="RuleBase" id="RU004008"/>
    </source>
</evidence>
<keyword evidence="5 7" id="KW-0687">Ribonucleoprotein</keyword>
<dbReference type="RefSeq" id="WP_128466069.1">
    <property type="nucleotide sequence ID" value="NZ_CP035108.1"/>
</dbReference>
<dbReference type="Gene3D" id="3.90.470.10">
    <property type="entry name" value="Ribosomal protein L22/L17"/>
    <property type="match status" value="1"/>
</dbReference>
<dbReference type="GO" id="GO:0019843">
    <property type="term" value="F:rRNA binding"/>
    <property type="evidence" value="ECO:0007669"/>
    <property type="project" value="UniProtKB-UniRule"/>
</dbReference>
<keyword evidence="2 7" id="KW-0699">rRNA-binding</keyword>
<dbReference type="NCBIfam" id="TIGR01044">
    <property type="entry name" value="rplV_bact"/>
    <property type="match status" value="1"/>
</dbReference>
<reference evidence="11 12" key="1">
    <citation type="submission" date="2019-01" db="EMBL/GenBank/DDBJ databases">
        <title>Geovibrio thiophilus DSM 11263, complete genome.</title>
        <authorList>
            <person name="Spring S."/>
            <person name="Bunk B."/>
            <person name="Sproer C."/>
        </authorList>
    </citation>
    <scope>NUCLEOTIDE SEQUENCE [LARGE SCALE GENOMIC DNA]</scope>
    <source>
        <strain evidence="11 12">DSM 11263</strain>
    </source>
</reference>
<evidence type="ECO:0000256" key="3">
    <source>
        <dbReference type="ARBA" id="ARBA00022884"/>
    </source>
</evidence>
<gene>
    <name evidence="7" type="primary">rplV</name>
    <name evidence="11" type="ORF">EP073_05025</name>
</gene>
<keyword evidence="12" id="KW-1185">Reference proteome</keyword>
<dbReference type="InterPro" id="IPR047867">
    <property type="entry name" value="Ribosomal_uL22_bac/org-type"/>
</dbReference>
<evidence type="ECO:0000256" key="9">
    <source>
        <dbReference type="RuleBase" id="RU004006"/>
    </source>
</evidence>
<dbReference type="EMBL" id="CP035108">
    <property type="protein sequence ID" value="QAR32783.1"/>
    <property type="molecule type" value="Genomic_DNA"/>
</dbReference>
<accession>A0A3R5V0S2</accession>
<keyword evidence="4 7" id="KW-0689">Ribosomal protein</keyword>
<dbReference type="GO" id="GO:0022625">
    <property type="term" value="C:cytosolic large ribosomal subunit"/>
    <property type="evidence" value="ECO:0007669"/>
    <property type="project" value="TreeGrafter"/>
</dbReference>
<protein>
    <recommendedName>
        <fullName evidence="6 7">Large ribosomal subunit protein uL22</fullName>
    </recommendedName>
</protein>
<dbReference type="AlphaFoldDB" id="A0A3R5V0S2"/>
<evidence type="ECO:0000256" key="6">
    <source>
        <dbReference type="ARBA" id="ARBA00035207"/>
    </source>
</evidence>
<dbReference type="OrthoDB" id="9805969at2"/>
<dbReference type="PROSITE" id="PS00464">
    <property type="entry name" value="RIBOSOMAL_L22"/>
    <property type="match status" value="1"/>
</dbReference>
<evidence type="ECO:0000256" key="1">
    <source>
        <dbReference type="ARBA" id="ARBA00009451"/>
    </source>
</evidence>
<evidence type="ECO:0000256" key="5">
    <source>
        <dbReference type="ARBA" id="ARBA00023274"/>
    </source>
</evidence>
<sequence>MEAVARARFVRLVPRKARPVADLVRGKKVDEALAMLKFTPKKAAEYIYKTIKSAAANAEENQDYRDVSKLYVKEIRIDEGPAWKRYTPRAHGRASLIRKKTSHITVVLSD</sequence>
<dbReference type="PANTHER" id="PTHR13501:SF8">
    <property type="entry name" value="LARGE RIBOSOMAL SUBUNIT PROTEIN UL22M"/>
    <property type="match status" value="1"/>
</dbReference>
<name>A0A3R5V0S2_9BACT</name>
<dbReference type="InterPro" id="IPR018260">
    <property type="entry name" value="Ribosomal_uL22_CS"/>
</dbReference>
<comment type="similarity">
    <text evidence="1 7 8">Belongs to the universal ribosomal protein uL22 family.</text>
</comment>
<dbReference type="InterPro" id="IPR036394">
    <property type="entry name" value="Ribosomal_uL22_sf"/>
</dbReference>
<dbReference type="HAMAP" id="MF_01331_B">
    <property type="entry name" value="Ribosomal_uL22_B"/>
    <property type="match status" value="1"/>
</dbReference>
<comment type="function">
    <text evidence="7 10">This protein binds specifically to 23S rRNA; its binding is stimulated by other ribosomal proteins, e.g., L4, L17, and L20. It is important during the early stages of 50S assembly. It makes multiple contacts with different domains of the 23S rRNA in the assembled 50S subunit and ribosome.</text>
</comment>
<dbReference type="Pfam" id="PF00237">
    <property type="entry name" value="Ribosomal_L22"/>
    <property type="match status" value="1"/>
</dbReference>
<comment type="function">
    <text evidence="7">The globular domain of the protein is located near the polypeptide exit tunnel on the outside of the subunit, while an extended beta-hairpin is found that lines the wall of the exit tunnel in the center of the 70S ribosome.</text>
</comment>
<dbReference type="GO" id="GO:0003735">
    <property type="term" value="F:structural constituent of ribosome"/>
    <property type="evidence" value="ECO:0007669"/>
    <property type="project" value="InterPro"/>
</dbReference>
<dbReference type="Proteomes" id="UP000287502">
    <property type="component" value="Chromosome"/>
</dbReference>
<proteinExistence type="inferred from homology"/>
<dbReference type="InterPro" id="IPR005727">
    <property type="entry name" value="Ribosomal_uL22_bac/chlpt-type"/>
</dbReference>